<reference evidence="1 2" key="1">
    <citation type="submission" date="2019-08" db="EMBL/GenBank/DDBJ databases">
        <title>Bacillus genomes from the desert of Cuatro Cienegas, Coahuila.</title>
        <authorList>
            <person name="Olmedo-Alvarez G."/>
        </authorList>
    </citation>
    <scope>NUCLEOTIDE SEQUENCE [LARGE SCALE GENOMIC DNA]</scope>
    <source>
        <strain evidence="1 2">CH98b_3T</strain>
    </source>
</reference>
<dbReference type="AlphaFoldDB" id="A0A5D4TAM8"/>
<name>A0A5D4TAM8_9BACI</name>
<evidence type="ECO:0000313" key="1">
    <source>
        <dbReference type="EMBL" id="TYS71971.1"/>
    </source>
</evidence>
<evidence type="ECO:0000313" key="2">
    <source>
        <dbReference type="Proteomes" id="UP000324517"/>
    </source>
</evidence>
<dbReference type="EMBL" id="VTET01000005">
    <property type="protein sequence ID" value="TYS71971.1"/>
    <property type="molecule type" value="Genomic_DNA"/>
</dbReference>
<comment type="caution">
    <text evidence="1">The sequence shown here is derived from an EMBL/GenBank/DDBJ whole genome shotgun (WGS) entry which is preliminary data.</text>
</comment>
<gene>
    <name evidence="1" type="ORF">FZC75_12535</name>
</gene>
<dbReference type="OrthoDB" id="2880824at2"/>
<proteinExistence type="predicted"/>
<sequence length="122" mass="14267">MKKRRAQLIGLLILVGIVLLFIGKKDVQVITNSHTFGVFYVEEKDHHIEPGEYMEMWVIGYNGAEKGENREYFKVYIRDANVYNLIEAEETYLFSFSSTRDDRYYLDQVFPENGTQLTGEGR</sequence>
<dbReference type="RefSeq" id="WP_148979582.1">
    <property type="nucleotide sequence ID" value="NZ_JBNILM010000007.1"/>
</dbReference>
<protein>
    <submittedName>
        <fullName evidence="1">Uncharacterized protein</fullName>
    </submittedName>
</protein>
<accession>A0A5D4TAM8</accession>
<organism evidence="1 2">
    <name type="scientific">Sutcliffiella horikoshii</name>
    <dbReference type="NCBI Taxonomy" id="79883"/>
    <lineage>
        <taxon>Bacteria</taxon>
        <taxon>Bacillati</taxon>
        <taxon>Bacillota</taxon>
        <taxon>Bacilli</taxon>
        <taxon>Bacillales</taxon>
        <taxon>Bacillaceae</taxon>
        <taxon>Sutcliffiella</taxon>
    </lineage>
</organism>
<dbReference type="Proteomes" id="UP000324517">
    <property type="component" value="Unassembled WGS sequence"/>
</dbReference>